<keyword evidence="6 7" id="KW-0998">Cell outer membrane</keyword>
<evidence type="ECO:0000259" key="9">
    <source>
        <dbReference type="Pfam" id="PF07715"/>
    </source>
</evidence>
<dbReference type="Gene3D" id="2.170.130.10">
    <property type="entry name" value="TonB-dependent receptor, plug domain"/>
    <property type="match status" value="1"/>
</dbReference>
<sequence length="710" mass="80923">MLRQVISQVALLTTALSLPLFAAEDELTLEPLFEQDLPVVLSATRLKQPKSEAPAAVTVIDHKTIKQLGVRSLAEVFRLVPGMTVGYERGHTPEVGYHALGGENSRHLQVLVDGRSIYQAALARIIWTDLPLPIDKISRIEVIRGPNSALYGANSYLAIINIITFHPEDQLGVSLSHNEGNHGIRDSELRFAKNLDKLAFEVNLKAQQDSGFEKDNLNRPRFDGFNATSLSSDLVWHQNDNDYFRLQFGHSNSNKQIDDLEPNEVTPYHISDIQNSFIHATSKHFLSTDQELALQLFSTYTKSLESWQTCAPQLFLSNELFDLYTLDADYTDNVFIPALPNVPPSSGDTITDNQAQLAYLRLFQNGADIACGYANQNLTEKRVDAEAQYVSTLSEQFRLVSGVNFREDTAVSESYFNGGASKSIVRLFVHAEYKPTADIHINAGTMFEDDSMIGKSTSPRAAINWLYDENQSFRLIYSQASRSPDLFEEANIRSYRLRNLTDTNGSPITVNGNDDFAYFYQHVQSSGGLEYEEIRTWELGWFYHNIENGIELDVKIFNDALCNLLEGDTQVDEFNLVNTGKMNLKGIEAQVDWNINTNFRLWLSASKTDIYDNSISYYRRSVATNTLSLNAFYSLNEQWSWYNGYQQYNDWFNVDFQRYDTSLQYEFPMKDYQLTAALTYQHRFDDNHLLDLRSIYSNPDKIFATIRLEF</sequence>
<keyword evidence="8" id="KW-0732">Signal</keyword>
<keyword evidence="3 7" id="KW-1134">Transmembrane beta strand</keyword>
<dbReference type="Gene3D" id="2.40.170.20">
    <property type="entry name" value="TonB-dependent receptor, beta-barrel domain"/>
    <property type="match status" value="1"/>
</dbReference>
<dbReference type="InterPro" id="IPR037066">
    <property type="entry name" value="Plug_dom_sf"/>
</dbReference>
<dbReference type="PANTHER" id="PTHR30069:SF27">
    <property type="entry name" value="BLL4766 PROTEIN"/>
    <property type="match status" value="1"/>
</dbReference>
<dbReference type="KEGG" id="plei:Q9312_18020"/>
<evidence type="ECO:0000256" key="1">
    <source>
        <dbReference type="ARBA" id="ARBA00004571"/>
    </source>
</evidence>
<dbReference type="InterPro" id="IPR039426">
    <property type="entry name" value="TonB-dep_rcpt-like"/>
</dbReference>
<keyword evidence="2 7" id="KW-0813">Transport</keyword>
<dbReference type="GO" id="GO:0044718">
    <property type="term" value="P:siderophore transmembrane transport"/>
    <property type="evidence" value="ECO:0007669"/>
    <property type="project" value="TreeGrafter"/>
</dbReference>
<evidence type="ECO:0000256" key="6">
    <source>
        <dbReference type="ARBA" id="ARBA00023237"/>
    </source>
</evidence>
<keyword evidence="11" id="KW-1185">Reference proteome</keyword>
<comment type="subcellular location">
    <subcellularLocation>
        <location evidence="1 7">Cell outer membrane</location>
        <topology evidence="1 7">Multi-pass membrane protein</topology>
    </subcellularLocation>
</comment>
<evidence type="ECO:0000256" key="5">
    <source>
        <dbReference type="ARBA" id="ARBA00023136"/>
    </source>
</evidence>
<feature type="chain" id="PRO_5041328672" evidence="8">
    <location>
        <begin position="23"/>
        <end position="710"/>
    </location>
</feature>
<gene>
    <name evidence="10" type="ORF">Q9312_18020</name>
</gene>
<dbReference type="Pfam" id="PF07715">
    <property type="entry name" value="Plug"/>
    <property type="match status" value="1"/>
</dbReference>
<organism evidence="10 11">
    <name type="scientific">Pleionea litopenaei</name>
    <dbReference type="NCBI Taxonomy" id="3070815"/>
    <lineage>
        <taxon>Bacteria</taxon>
        <taxon>Pseudomonadati</taxon>
        <taxon>Pseudomonadota</taxon>
        <taxon>Gammaproteobacteria</taxon>
        <taxon>Oceanospirillales</taxon>
        <taxon>Pleioneaceae</taxon>
        <taxon>Pleionea</taxon>
    </lineage>
</organism>
<reference evidence="10 11" key="1">
    <citation type="submission" date="2023-08" db="EMBL/GenBank/DDBJ databases">
        <title>Pleionea litopenaei sp. nov., isolated from stomach of juvenile Litopenaeus vannamei.</title>
        <authorList>
            <person name="Rho A.M."/>
            <person name="Hwang C.Y."/>
        </authorList>
    </citation>
    <scope>NUCLEOTIDE SEQUENCE [LARGE SCALE GENOMIC DNA]</scope>
    <source>
        <strain evidence="10 11">HL-JVS1</strain>
    </source>
</reference>
<dbReference type="Proteomes" id="UP001239782">
    <property type="component" value="Chromosome"/>
</dbReference>
<dbReference type="GO" id="GO:0009279">
    <property type="term" value="C:cell outer membrane"/>
    <property type="evidence" value="ECO:0007669"/>
    <property type="project" value="UniProtKB-SubCell"/>
</dbReference>
<proteinExistence type="inferred from homology"/>
<name>A0AA51RT53_9GAMM</name>
<dbReference type="AlphaFoldDB" id="A0AA51RT53"/>
<evidence type="ECO:0000256" key="2">
    <source>
        <dbReference type="ARBA" id="ARBA00022448"/>
    </source>
</evidence>
<dbReference type="InterPro" id="IPR036942">
    <property type="entry name" value="Beta-barrel_TonB_sf"/>
</dbReference>
<keyword evidence="5 7" id="KW-0472">Membrane</keyword>
<accession>A0AA51RT53</accession>
<evidence type="ECO:0000256" key="3">
    <source>
        <dbReference type="ARBA" id="ARBA00022452"/>
    </source>
</evidence>
<evidence type="ECO:0000256" key="4">
    <source>
        <dbReference type="ARBA" id="ARBA00022692"/>
    </source>
</evidence>
<keyword evidence="4 7" id="KW-0812">Transmembrane</keyword>
<keyword evidence="10" id="KW-0675">Receptor</keyword>
<evidence type="ECO:0000313" key="11">
    <source>
        <dbReference type="Proteomes" id="UP001239782"/>
    </source>
</evidence>
<protein>
    <submittedName>
        <fullName evidence="10">TonB-dependent receptor</fullName>
    </submittedName>
</protein>
<dbReference type="RefSeq" id="WP_309202246.1">
    <property type="nucleotide sequence ID" value="NZ_CP133548.1"/>
</dbReference>
<dbReference type="PANTHER" id="PTHR30069">
    <property type="entry name" value="TONB-DEPENDENT OUTER MEMBRANE RECEPTOR"/>
    <property type="match status" value="1"/>
</dbReference>
<feature type="signal peptide" evidence="8">
    <location>
        <begin position="1"/>
        <end position="22"/>
    </location>
</feature>
<evidence type="ECO:0000256" key="7">
    <source>
        <dbReference type="PROSITE-ProRule" id="PRU01360"/>
    </source>
</evidence>
<dbReference type="SUPFAM" id="SSF56935">
    <property type="entry name" value="Porins"/>
    <property type="match status" value="1"/>
</dbReference>
<evidence type="ECO:0000256" key="8">
    <source>
        <dbReference type="SAM" id="SignalP"/>
    </source>
</evidence>
<evidence type="ECO:0000313" key="10">
    <source>
        <dbReference type="EMBL" id="WMS87107.1"/>
    </source>
</evidence>
<feature type="domain" description="TonB-dependent receptor plug" evidence="9">
    <location>
        <begin position="50"/>
        <end position="155"/>
    </location>
</feature>
<comment type="similarity">
    <text evidence="7">Belongs to the TonB-dependent receptor family.</text>
</comment>
<dbReference type="PROSITE" id="PS52016">
    <property type="entry name" value="TONB_DEPENDENT_REC_3"/>
    <property type="match status" value="1"/>
</dbReference>
<dbReference type="EMBL" id="CP133548">
    <property type="protein sequence ID" value="WMS87107.1"/>
    <property type="molecule type" value="Genomic_DNA"/>
</dbReference>
<dbReference type="InterPro" id="IPR012910">
    <property type="entry name" value="Plug_dom"/>
</dbReference>
<dbReference type="GO" id="GO:0015344">
    <property type="term" value="F:siderophore uptake transmembrane transporter activity"/>
    <property type="evidence" value="ECO:0007669"/>
    <property type="project" value="TreeGrafter"/>
</dbReference>